<dbReference type="PANTHER" id="PTHR46206:SF5">
    <property type="entry name" value="P450, PUTATIVE (EUROFUNG)-RELATED"/>
    <property type="match status" value="1"/>
</dbReference>
<evidence type="ECO:0000256" key="12">
    <source>
        <dbReference type="ARBA" id="ARBA00023136"/>
    </source>
</evidence>
<dbReference type="GO" id="GO:0016020">
    <property type="term" value="C:membrane"/>
    <property type="evidence" value="ECO:0007669"/>
    <property type="project" value="UniProtKB-SubCell"/>
</dbReference>
<dbReference type="PRINTS" id="PR00463">
    <property type="entry name" value="EP450I"/>
</dbReference>
<name>A7F1T0_SCLS1</name>
<keyword evidence="9 13" id="KW-0408">Iron</keyword>
<evidence type="ECO:0008006" key="17">
    <source>
        <dbReference type="Google" id="ProtNLM"/>
    </source>
</evidence>
<dbReference type="CDD" id="cd11041">
    <property type="entry name" value="CYP503A1-like"/>
    <property type="match status" value="1"/>
</dbReference>
<keyword evidence="7" id="KW-1133">Transmembrane helix</keyword>
<evidence type="ECO:0000256" key="11">
    <source>
        <dbReference type="ARBA" id="ARBA00023033"/>
    </source>
</evidence>
<dbReference type="RefSeq" id="XP_001587558.1">
    <property type="nucleotide sequence ID" value="XM_001587508.1"/>
</dbReference>
<protein>
    <recommendedName>
        <fullName evidence="17">Cytochrome P450</fullName>
    </recommendedName>
</protein>
<keyword evidence="14" id="KW-0732">Signal</keyword>
<dbReference type="GO" id="GO:0019748">
    <property type="term" value="P:secondary metabolic process"/>
    <property type="evidence" value="ECO:0000318"/>
    <property type="project" value="GO_Central"/>
</dbReference>
<comment type="cofactor">
    <cofactor evidence="1 13">
        <name>heme</name>
        <dbReference type="ChEBI" id="CHEBI:30413"/>
    </cofactor>
</comment>
<comment type="similarity">
    <text evidence="3">Belongs to the cytochrome P450 family.</text>
</comment>
<keyword evidence="12" id="KW-0472">Membrane</keyword>
<keyword evidence="10" id="KW-0843">Virulence</keyword>
<dbReference type="OMA" id="RILMEWD"/>
<evidence type="ECO:0000256" key="9">
    <source>
        <dbReference type="ARBA" id="ARBA00023004"/>
    </source>
</evidence>
<evidence type="ECO:0000256" key="1">
    <source>
        <dbReference type="ARBA" id="ARBA00001971"/>
    </source>
</evidence>
<dbReference type="InterPro" id="IPR002401">
    <property type="entry name" value="Cyt_P450_E_grp-I"/>
</dbReference>
<dbReference type="GO" id="GO:0004497">
    <property type="term" value="F:monooxygenase activity"/>
    <property type="evidence" value="ECO:0007669"/>
    <property type="project" value="UniProtKB-KW"/>
</dbReference>
<evidence type="ECO:0000256" key="14">
    <source>
        <dbReference type="SAM" id="SignalP"/>
    </source>
</evidence>
<dbReference type="InterPro" id="IPR001128">
    <property type="entry name" value="Cyt_P450"/>
</dbReference>
<evidence type="ECO:0000256" key="10">
    <source>
        <dbReference type="ARBA" id="ARBA00023026"/>
    </source>
</evidence>
<dbReference type="Pfam" id="PF00067">
    <property type="entry name" value="p450"/>
    <property type="match status" value="1"/>
</dbReference>
<evidence type="ECO:0000256" key="2">
    <source>
        <dbReference type="ARBA" id="ARBA00004370"/>
    </source>
</evidence>
<evidence type="ECO:0000256" key="6">
    <source>
        <dbReference type="ARBA" id="ARBA00022723"/>
    </source>
</evidence>
<dbReference type="PANTHER" id="PTHR46206">
    <property type="entry name" value="CYTOCHROME P450"/>
    <property type="match status" value="1"/>
</dbReference>
<dbReference type="Proteomes" id="UP000001312">
    <property type="component" value="Unassembled WGS sequence"/>
</dbReference>
<dbReference type="Gene3D" id="1.10.630.10">
    <property type="entry name" value="Cytochrome P450"/>
    <property type="match status" value="2"/>
</dbReference>
<dbReference type="InParanoid" id="A7F1T0"/>
<dbReference type="AlphaFoldDB" id="A7F1T0"/>
<dbReference type="SUPFAM" id="SSF48264">
    <property type="entry name" value="Cytochrome P450"/>
    <property type="match status" value="1"/>
</dbReference>
<reference evidence="16" key="1">
    <citation type="journal article" date="2011" name="PLoS Genet.">
        <title>Genomic analysis of the necrotrophic fungal pathogens Sclerotinia sclerotiorum and Botrytis cinerea.</title>
        <authorList>
            <person name="Amselem J."/>
            <person name="Cuomo C.A."/>
            <person name="van Kan J.A."/>
            <person name="Viaud M."/>
            <person name="Benito E.P."/>
            <person name="Couloux A."/>
            <person name="Coutinho P.M."/>
            <person name="de Vries R.P."/>
            <person name="Dyer P.S."/>
            <person name="Fillinger S."/>
            <person name="Fournier E."/>
            <person name="Gout L."/>
            <person name="Hahn M."/>
            <person name="Kohn L."/>
            <person name="Lapalu N."/>
            <person name="Plummer K.M."/>
            <person name="Pradier J.M."/>
            <person name="Quevillon E."/>
            <person name="Sharon A."/>
            <person name="Simon A."/>
            <person name="ten Have A."/>
            <person name="Tudzynski B."/>
            <person name="Tudzynski P."/>
            <person name="Wincker P."/>
            <person name="Andrew M."/>
            <person name="Anthouard V."/>
            <person name="Beever R.E."/>
            <person name="Beffa R."/>
            <person name="Benoit I."/>
            <person name="Bouzid O."/>
            <person name="Brault B."/>
            <person name="Chen Z."/>
            <person name="Choquer M."/>
            <person name="Collemare J."/>
            <person name="Cotton P."/>
            <person name="Danchin E.G."/>
            <person name="Da Silva C."/>
            <person name="Gautier A."/>
            <person name="Giraud C."/>
            <person name="Giraud T."/>
            <person name="Gonzalez C."/>
            <person name="Grossetete S."/>
            <person name="Guldener U."/>
            <person name="Henrissat B."/>
            <person name="Howlett B.J."/>
            <person name="Kodira C."/>
            <person name="Kretschmer M."/>
            <person name="Lappartient A."/>
            <person name="Leroch M."/>
            <person name="Levis C."/>
            <person name="Mauceli E."/>
            <person name="Neuveglise C."/>
            <person name="Oeser B."/>
            <person name="Pearson M."/>
            <person name="Poulain J."/>
            <person name="Poussereau N."/>
            <person name="Quesneville H."/>
            <person name="Rascle C."/>
            <person name="Schumacher J."/>
            <person name="Segurens B."/>
            <person name="Sexton A."/>
            <person name="Silva E."/>
            <person name="Sirven C."/>
            <person name="Soanes D.M."/>
            <person name="Talbot N.J."/>
            <person name="Templeton M."/>
            <person name="Yandava C."/>
            <person name="Yarden O."/>
            <person name="Zeng Q."/>
            <person name="Rollins J.A."/>
            <person name="Lebrun M.H."/>
            <person name="Dickman M."/>
        </authorList>
    </citation>
    <scope>NUCLEOTIDE SEQUENCE [LARGE SCALE GENOMIC DNA]</scope>
    <source>
        <strain evidence="16">ATCC 18683 / 1980 / Ss-1</strain>
    </source>
</reference>
<dbReference type="GO" id="GO:0020037">
    <property type="term" value="F:heme binding"/>
    <property type="evidence" value="ECO:0007669"/>
    <property type="project" value="InterPro"/>
</dbReference>
<evidence type="ECO:0000313" key="15">
    <source>
        <dbReference type="EMBL" id="EDN95672.1"/>
    </source>
</evidence>
<comment type="subcellular location">
    <subcellularLocation>
        <location evidence="2">Membrane</location>
    </subcellularLocation>
</comment>
<keyword evidence="4 13" id="KW-0349">Heme</keyword>
<evidence type="ECO:0000256" key="7">
    <source>
        <dbReference type="ARBA" id="ARBA00022989"/>
    </source>
</evidence>
<feature type="signal peptide" evidence="14">
    <location>
        <begin position="1"/>
        <end position="17"/>
    </location>
</feature>
<dbReference type="EMBL" id="CH476638">
    <property type="protein sequence ID" value="EDN95672.1"/>
    <property type="molecule type" value="Genomic_DNA"/>
</dbReference>
<keyword evidence="8" id="KW-0560">Oxidoreductase</keyword>
<feature type="binding site" description="axial binding residue" evidence="13">
    <location>
        <position position="434"/>
    </location>
    <ligand>
        <name>heme</name>
        <dbReference type="ChEBI" id="CHEBI:30413"/>
    </ligand>
    <ligandPart>
        <name>Fe</name>
        <dbReference type="ChEBI" id="CHEBI:18248"/>
    </ligandPart>
</feature>
<organism evidence="15 16">
    <name type="scientific">Sclerotinia sclerotiorum (strain ATCC 18683 / 1980 / Ss-1)</name>
    <name type="common">White mold</name>
    <name type="synonym">Whetzelinia sclerotiorum</name>
    <dbReference type="NCBI Taxonomy" id="665079"/>
    <lineage>
        <taxon>Eukaryota</taxon>
        <taxon>Fungi</taxon>
        <taxon>Dikarya</taxon>
        <taxon>Ascomycota</taxon>
        <taxon>Pezizomycotina</taxon>
        <taxon>Leotiomycetes</taxon>
        <taxon>Helotiales</taxon>
        <taxon>Sclerotiniaceae</taxon>
        <taxon>Sclerotinia</taxon>
    </lineage>
</organism>
<accession>A7F1T0</accession>
<keyword evidence="5" id="KW-0812">Transmembrane</keyword>
<keyword evidence="6 13" id="KW-0479">Metal-binding</keyword>
<keyword evidence="11" id="KW-0503">Monooxygenase</keyword>
<sequence>MLKVTNFLAALITQALSDERFSGICISYWDGGDLSLSTAGKLEEKHLSISLTYSYQNSFIWARAPGFLGQWFTSIFDHVVASDHIRHAYAEADGKPFTIPGIGKYKTFITNAQQLDEVERAPQDQLSFNPIVEQQLATHIIFHGFKFDPKDPRHTIPVHSLRVLFKKNIHSVIPLLKSEVSLVFEQEFENATNNSGWIKKQPFTLSQHLFERLTNVVMVGKELADDPTFSRNVTRFIRNSRFAQEILRWTPFLIGEVIGRILMEWDGAKEMIYGRIMELLWERISNDGKTDEKPLISFALMYLCKYPEYLKPLKEEIIRLEHEPENEAKYDSMILMDSFLKETSRLQPLLSFTMARKVLKPFTFADGTHVPKNNWICAPQHVMNLDEANYSSPHTFDPFRFVPSPEASVEEVHASKFTTPSHNFLYWSGPKRPCTGRYFVSVTSKMILAEFITSYEFKLENPNLPECFAWNHMLLPHPRTKILFRRKS</sequence>
<evidence type="ECO:0000256" key="5">
    <source>
        <dbReference type="ARBA" id="ARBA00022692"/>
    </source>
</evidence>
<dbReference type="GO" id="GO:0005506">
    <property type="term" value="F:iron ion binding"/>
    <property type="evidence" value="ECO:0007669"/>
    <property type="project" value="InterPro"/>
</dbReference>
<evidence type="ECO:0000256" key="8">
    <source>
        <dbReference type="ARBA" id="ARBA00023002"/>
    </source>
</evidence>
<evidence type="ECO:0000313" key="16">
    <source>
        <dbReference type="Proteomes" id="UP000001312"/>
    </source>
</evidence>
<dbReference type="InterPro" id="IPR036396">
    <property type="entry name" value="Cyt_P450_sf"/>
</dbReference>
<proteinExistence type="inferred from homology"/>
<dbReference type="KEGG" id="ssl:SS1G_11551"/>
<gene>
    <name evidence="15" type="ORF">SS1G_11551</name>
</gene>
<evidence type="ECO:0000256" key="3">
    <source>
        <dbReference type="ARBA" id="ARBA00010617"/>
    </source>
</evidence>
<evidence type="ECO:0000256" key="13">
    <source>
        <dbReference type="PIRSR" id="PIRSR602401-1"/>
    </source>
</evidence>
<evidence type="ECO:0000256" key="4">
    <source>
        <dbReference type="ARBA" id="ARBA00022617"/>
    </source>
</evidence>
<dbReference type="GeneID" id="5483467"/>
<feature type="chain" id="PRO_5002708070" description="Cytochrome P450" evidence="14">
    <location>
        <begin position="18"/>
        <end position="488"/>
    </location>
</feature>
<dbReference type="GO" id="GO:0016705">
    <property type="term" value="F:oxidoreductase activity, acting on paired donors, with incorporation or reduction of molecular oxygen"/>
    <property type="evidence" value="ECO:0007669"/>
    <property type="project" value="InterPro"/>
</dbReference>
<keyword evidence="16" id="KW-1185">Reference proteome</keyword>